<comment type="caution">
    <text evidence="3">The sequence shown here is derived from an EMBL/GenBank/DDBJ whole genome shotgun (WGS) entry which is preliminary data.</text>
</comment>
<keyword evidence="1" id="KW-1133">Transmembrane helix</keyword>
<dbReference type="Proteomes" id="UP001333110">
    <property type="component" value="Unassembled WGS sequence"/>
</dbReference>
<evidence type="ECO:0008006" key="5">
    <source>
        <dbReference type="Google" id="ProtNLM"/>
    </source>
</evidence>
<evidence type="ECO:0000256" key="1">
    <source>
        <dbReference type="SAM" id="Phobius"/>
    </source>
</evidence>
<proteinExistence type="predicted"/>
<gene>
    <name evidence="3" type="ORF">QYF61_005170</name>
</gene>
<sequence length="181" mass="20066">MKRFSRQPWAAATALFLAIVLWYSCSAAGDRLVLMHRDHSSLGFSHAGVRQLSLHLILQRCKVHAEADRQGGVSGGLRRLWPVIPCTDVEAWTSVTVLFQSATAEDVSNVSTSSMLTTEYEAPCLNMNFCRQAAMCCPTGVDDYGWIAAAVGWSLWFLTLILLCVDKVMKLRPDEPKYLVA</sequence>
<evidence type="ECO:0000313" key="4">
    <source>
        <dbReference type="Proteomes" id="UP001333110"/>
    </source>
</evidence>
<feature type="transmembrane region" description="Helical" evidence="1">
    <location>
        <begin position="144"/>
        <end position="165"/>
    </location>
</feature>
<keyword evidence="1" id="KW-0812">Transmembrane</keyword>
<organism evidence="3 4">
    <name type="scientific">Mycteria americana</name>
    <name type="common">Wood stork</name>
    <dbReference type="NCBI Taxonomy" id="33587"/>
    <lineage>
        <taxon>Eukaryota</taxon>
        <taxon>Metazoa</taxon>
        <taxon>Chordata</taxon>
        <taxon>Craniata</taxon>
        <taxon>Vertebrata</taxon>
        <taxon>Euteleostomi</taxon>
        <taxon>Archelosauria</taxon>
        <taxon>Archosauria</taxon>
        <taxon>Dinosauria</taxon>
        <taxon>Saurischia</taxon>
        <taxon>Theropoda</taxon>
        <taxon>Coelurosauria</taxon>
        <taxon>Aves</taxon>
        <taxon>Neognathae</taxon>
        <taxon>Neoaves</taxon>
        <taxon>Aequornithes</taxon>
        <taxon>Ciconiiformes</taxon>
        <taxon>Ciconiidae</taxon>
        <taxon>Mycteria</taxon>
    </lineage>
</organism>
<evidence type="ECO:0000313" key="3">
    <source>
        <dbReference type="EMBL" id="KAK4829531.1"/>
    </source>
</evidence>
<evidence type="ECO:0000256" key="2">
    <source>
        <dbReference type="SAM" id="SignalP"/>
    </source>
</evidence>
<dbReference type="AlphaFoldDB" id="A0AAN7SGZ9"/>
<keyword evidence="4" id="KW-1185">Reference proteome</keyword>
<name>A0AAN7SGZ9_MYCAM</name>
<dbReference type="PANTHER" id="PTHR36293">
    <property type="entry name" value="TRANSMEMBRANE PROTEIN 213"/>
    <property type="match status" value="1"/>
</dbReference>
<reference evidence="3 4" key="1">
    <citation type="journal article" date="2023" name="J. Hered.">
        <title>Chromosome-level genome of the wood stork (Mycteria americana) provides insight into avian chromosome evolution.</title>
        <authorList>
            <person name="Flamio R. Jr."/>
            <person name="Ramstad K.M."/>
        </authorList>
    </citation>
    <scope>NUCLEOTIDE SEQUENCE [LARGE SCALE GENOMIC DNA]</scope>
    <source>
        <strain evidence="3">JAX WOST 10</strain>
    </source>
</reference>
<keyword evidence="1" id="KW-0472">Membrane</keyword>
<feature type="signal peptide" evidence="2">
    <location>
        <begin position="1"/>
        <end position="27"/>
    </location>
</feature>
<dbReference type="EMBL" id="JAUNZN010000001">
    <property type="protein sequence ID" value="KAK4829531.1"/>
    <property type="molecule type" value="Genomic_DNA"/>
</dbReference>
<dbReference type="PROSITE" id="PS51257">
    <property type="entry name" value="PROKAR_LIPOPROTEIN"/>
    <property type="match status" value="1"/>
</dbReference>
<feature type="chain" id="PRO_5042993679" description="Transmembrane protein 213" evidence="2">
    <location>
        <begin position="28"/>
        <end position="181"/>
    </location>
</feature>
<protein>
    <recommendedName>
        <fullName evidence="5">Transmembrane protein 213</fullName>
    </recommendedName>
</protein>
<keyword evidence="2" id="KW-0732">Signal</keyword>
<dbReference type="PANTHER" id="PTHR36293:SF1">
    <property type="entry name" value="TRANSMEMBRANE PROTEIN 213"/>
    <property type="match status" value="1"/>
</dbReference>
<accession>A0AAN7SGZ9</accession>
<dbReference type="Pfam" id="PF15192">
    <property type="entry name" value="TMEM213"/>
    <property type="match status" value="1"/>
</dbReference>
<dbReference type="InterPro" id="IPR028121">
    <property type="entry name" value="TMEM213"/>
</dbReference>